<dbReference type="Gene3D" id="3.30.565.10">
    <property type="entry name" value="Histidine kinase-like ATPase, C-terminal domain"/>
    <property type="match status" value="1"/>
</dbReference>
<evidence type="ECO:0000256" key="1">
    <source>
        <dbReference type="ARBA" id="ARBA00022553"/>
    </source>
</evidence>
<dbReference type="GO" id="GO:0000155">
    <property type="term" value="F:phosphorelay sensor kinase activity"/>
    <property type="evidence" value="ECO:0007669"/>
    <property type="project" value="TreeGrafter"/>
</dbReference>
<proteinExistence type="predicted"/>
<accession>A0A645BSA4</accession>
<dbReference type="InterPro" id="IPR005467">
    <property type="entry name" value="His_kinase_dom"/>
</dbReference>
<dbReference type="AlphaFoldDB" id="A0A645BSA4"/>
<comment type="caution">
    <text evidence="4">The sequence shown here is derived from an EMBL/GenBank/DDBJ whole genome shotgun (WGS) entry which is preliminary data.</text>
</comment>
<feature type="domain" description="Histidine kinase" evidence="3">
    <location>
        <begin position="271"/>
        <end position="369"/>
    </location>
</feature>
<feature type="transmembrane region" description="Helical" evidence="2">
    <location>
        <begin position="12"/>
        <end position="32"/>
    </location>
</feature>
<keyword evidence="4" id="KW-0418">Kinase</keyword>
<dbReference type="PANTHER" id="PTHR43547">
    <property type="entry name" value="TWO-COMPONENT HISTIDINE KINASE"/>
    <property type="match status" value="1"/>
</dbReference>
<protein>
    <submittedName>
        <fullName evidence="4">Signal transduction histidine-protein kinase AtoS</fullName>
        <ecNumber evidence="4">2.7.13.3</ecNumber>
    </submittedName>
</protein>
<dbReference type="Gene3D" id="3.30.450.20">
    <property type="entry name" value="PAS domain"/>
    <property type="match status" value="1"/>
</dbReference>
<keyword evidence="4" id="KW-0808">Transferase</keyword>
<keyword evidence="2" id="KW-0472">Membrane</keyword>
<dbReference type="EC" id="2.7.13.3" evidence="4"/>
<evidence type="ECO:0000313" key="4">
    <source>
        <dbReference type="EMBL" id="MPM64674.1"/>
    </source>
</evidence>
<dbReference type="InterPro" id="IPR031621">
    <property type="entry name" value="HisKA_7TM"/>
</dbReference>
<reference evidence="4" key="1">
    <citation type="submission" date="2019-08" db="EMBL/GenBank/DDBJ databases">
        <authorList>
            <person name="Kucharzyk K."/>
            <person name="Murdoch R.W."/>
            <person name="Higgins S."/>
            <person name="Loffler F."/>
        </authorList>
    </citation>
    <scope>NUCLEOTIDE SEQUENCE</scope>
</reference>
<dbReference type="PROSITE" id="PS50109">
    <property type="entry name" value="HIS_KIN"/>
    <property type="match status" value="1"/>
</dbReference>
<name>A0A645BSA4_9ZZZZ</name>
<dbReference type="InterPro" id="IPR036890">
    <property type="entry name" value="HATPase_C_sf"/>
</dbReference>
<dbReference type="Pfam" id="PF13188">
    <property type="entry name" value="PAS_8"/>
    <property type="match status" value="1"/>
</dbReference>
<dbReference type="InterPro" id="IPR000014">
    <property type="entry name" value="PAS"/>
</dbReference>
<dbReference type="PRINTS" id="PR00344">
    <property type="entry name" value="BCTRLSENSOR"/>
</dbReference>
<dbReference type="InterPro" id="IPR003594">
    <property type="entry name" value="HATPase_dom"/>
</dbReference>
<dbReference type="Pfam" id="PF02518">
    <property type="entry name" value="HATPase_c"/>
    <property type="match status" value="1"/>
</dbReference>
<organism evidence="4">
    <name type="scientific">bioreactor metagenome</name>
    <dbReference type="NCBI Taxonomy" id="1076179"/>
    <lineage>
        <taxon>unclassified sequences</taxon>
        <taxon>metagenomes</taxon>
        <taxon>ecological metagenomes</taxon>
    </lineage>
</organism>
<dbReference type="PANTHER" id="PTHR43547:SF2">
    <property type="entry name" value="HYBRID SIGNAL TRANSDUCTION HISTIDINE KINASE C"/>
    <property type="match status" value="1"/>
</dbReference>
<dbReference type="SUPFAM" id="SSF55874">
    <property type="entry name" value="ATPase domain of HSP90 chaperone/DNA topoisomerase II/histidine kinase"/>
    <property type="match status" value="1"/>
</dbReference>
<evidence type="ECO:0000259" key="3">
    <source>
        <dbReference type="PROSITE" id="PS50109"/>
    </source>
</evidence>
<keyword evidence="1" id="KW-0597">Phosphoprotein</keyword>
<dbReference type="Pfam" id="PF16927">
    <property type="entry name" value="HisKA_7TM"/>
    <property type="match status" value="1"/>
</dbReference>
<dbReference type="SMART" id="SM00387">
    <property type="entry name" value="HATPase_c"/>
    <property type="match status" value="1"/>
</dbReference>
<gene>
    <name evidence="4" type="primary">atoS_6</name>
    <name evidence="4" type="ORF">SDC9_111562</name>
</gene>
<keyword evidence="2" id="KW-1133">Transmembrane helix</keyword>
<evidence type="ECO:0000256" key="2">
    <source>
        <dbReference type="SAM" id="Phobius"/>
    </source>
</evidence>
<sequence length="382" mass="43392">MLYMGKVGPFSLIDPTPFLFCISCLIIFWGTMKHDFLNLVPVARDRVIESMKDGYMMVDEDNLVIDINPVALELAGQTQSYDRIKSLDELFGDKLKAVSENGDKGVFQSVISSEKDLQKKYFKPDISCLRLGRFGECKLIMFHDITETHTYGNALKDANEKMNFMTSLIRYDLLNHINMFSFWTKQLYETLPDGYVDDPVMQKYLKSLKKGTEIIYQQLIFTRDYQDIGVMSPVWLSVSQVAKEAAFSFSNSGVKFFIQEGNFEVYADPLLQKVLYNLFHNALNHGEKVSEISVCFYEQKESAIIEIKDNGIGIPEEMKKAIFEKGVGKNTGLGLFLIRSILSITCLEIDEVGVEGEGARFIITIPHGNWRSGISKSKQSEV</sequence>
<dbReference type="CDD" id="cd00075">
    <property type="entry name" value="HATPase"/>
    <property type="match status" value="1"/>
</dbReference>
<dbReference type="InterPro" id="IPR004358">
    <property type="entry name" value="Sig_transdc_His_kin-like_C"/>
</dbReference>
<dbReference type="EMBL" id="VSSQ01020084">
    <property type="protein sequence ID" value="MPM64674.1"/>
    <property type="molecule type" value="Genomic_DNA"/>
</dbReference>
<keyword evidence="2" id="KW-0812">Transmembrane</keyword>